<evidence type="ECO:0000256" key="4">
    <source>
        <dbReference type="ARBA" id="ARBA00022801"/>
    </source>
</evidence>
<dbReference type="Gene3D" id="3.20.20.80">
    <property type="entry name" value="Glycosidases"/>
    <property type="match status" value="1"/>
</dbReference>
<comment type="similarity">
    <text evidence="2 6">Belongs to the glycosyl hydrolase 53 family.</text>
</comment>
<comment type="caution">
    <text evidence="7">The sequence shown here is derived from an EMBL/GenBank/DDBJ whole genome shotgun (WGS) entry which is preliminary data.</text>
</comment>
<dbReference type="EC" id="3.2.1.89" evidence="3 6"/>
<sequence length="269" mass="29603">MDAVRILKNGGSNYVRLRVWTAGEYTVDNAIALAKRAKALGMGILLDPHYSDTWADPAHQSIPNSWPTNLSGLNTQIYTYTKNLVSAFASARVPVDIIQIGNEIRTGLLWPVGKAPAWSAISQLLNSGANGAKDGNPSSPPKIMVHLDNGWNWSQQQYFWDNVQVQGALTLDKVDYMGVSYYPFYDTAATLSSFRTSLTNMANRYKRPIVVAETNWPASTCTKAVSETSIPLTAAGQTQWIREVAKVVCGLPNGLGKGIFYWEPTWVTK</sequence>
<dbReference type="InterPro" id="IPR011683">
    <property type="entry name" value="Glyco_hydro_53"/>
</dbReference>
<proteinExistence type="inferred from homology"/>
<dbReference type="GO" id="GO:0031218">
    <property type="term" value="F:arabinogalactan endo-1,4-beta-galactosidase activity"/>
    <property type="evidence" value="ECO:0007669"/>
    <property type="project" value="UniProtKB-EC"/>
</dbReference>
<evidence type="ECO:0000256" key="1">
    <source>
        <dbReference type="ARBA" id="ARBA00001695"/>
    </source>
</evidence>
<gene>
    <name evidence="7" type="ORF">HK097_003703</name>
</gene>
<dbReference type="InterPro" id="IPR017853">
    <property type="entry name" value="GH"/>
</dbReference>
<name>A0AAD5X4Y4_9FUNG</name>
<comment type="catalytic activity">
    <reaction evidence="1 6">
        <text>The enzyme specifically hydrolyzes (1-&gt;4)-beta-D-galactosidic linkages in type I arabinogalactans.</text>
        <dbReference type="EC" id="3.2.1.89"/>
    </reaction>
</comment>
<dbReference type="GO" id="GO:0045490">
    <property type="term" value="P:pectin catabolic process"/>
    <property type="evidence" value="ECO:0007669"/>
    <property type="project" value="TreeGrafter"/>
</dbReference>
<organism evidence="7 8">
    <name type="scientific">Rhizophlyctis rosea</name>
    <dbReference type="NCBI Taxonomy" id="64517"/>
    <lineage>
        <taxon>Eukaryota</taxon>
        <taxon>Fungi</taxon>
        <taxon>Fungi incertae sedis</taxon>
        <taxon>Chytridiomycota</taxon>
        <taxon>Chytridiomycota incertae sedis</taxon>
        <taxon>Chytridiomycetes</taxon>
        <taxon>Rhizophlyctidales</taxon>
        <taxon>Rhizophlyctidaceae</taxon>
        <taxon>Rhizophlyctis</taxon>
    </lineage>
</organism>
<dbReference type="Proteomes" id="UP001212841">
    <property type="component" value="Unassembled WGS sequence"/>
</dbReference>
<keyword evidence="8" id="KW-1185">Reference proteome</keyword>
<reference evidence="7" key="1">
    <citation type="submission" date="2020-05" db="EMBL/GenBank/DDBJ databases">
        <title>Phylogenomic resolution of chytrid fungi.</title>
        <authorList>
            <person name="Stajich J.E."/>
            <person name="Amses K."/>
            <person name="Simmons R."/>
            <person name="Seto K."/>
            <person name="Myers J."/>
            <person name="Bonds A."/>
            <person name="Quandt C.A."/>
            <person name="Barry K."/>
            <person name="Liu P."/>
            <person name="Grigoriev I."/>
            <person name="Longcore J.E."/>
            <person name="James T.Y."/>
        </authorList>
    </citation>
    <scope>NUCLEOTIDE SEQUENCE</scope>
    <source>
        <strain evidence="7">JEL0318</strain>
    </source>
</reference>
<evidence type="ECO:0000256" key="3">
    <source>
        <dbReference type="ARBA" id="ARBA00012556"/>
    </source>
</evidence>
<dbReference type="Pfam" id="PF07745">
    <property type="entry name" value="Glyco_hydro_53"/>
    <property type="match status" value="1"/>
</dbReference>
<keyword evidence="4 6" id="KW-0378">Hydrolase</keyword>
<dbReference type="PANTHER" id="PTHR34983:SF1">
    <property type="entry name" value="ARABINOGALACTAN ENDO-BETA-1,4-GALACTANASE A"/>
    <property type="match status" value="1"/>
</dbReference>
<dbReference type="AlphaFoldDB" id="A0AAD5X4Y4"/>
<evidence type="ECO:0000256" key="6">
    <source>
        <dbReference type="RuleBase" id="RU361192"/>
    </source>
</evidence>
<dbReference type="GO" id="GO:0015926">
    <property type="term" value="F:glucosidase activity"/>
    <property type="evidence" value="ECO:0007669"/>
    <property type="project" value="InterPro"/>
</dbReference>
<dbReference type="SUPFAM" id="SSF51445">
    <property type="entry name" value="(Trans)glycosidases"/>
    <property type="match status" value="1"/>
</dbReference>
<evidence type="ECO:0000313" key="7">
    <source>
        <dbReference type="EMBL" id="KAJ3056820.1"/>
    </source>
</evidence>
<evidence type="ECO:0000256" key="2">
    <source>
        <dbReference type="ARBA" id="ARBA00010687"/>
    </source>
</evidence>
<evidence type="ECO:0000256" key="5">
    <source>
        <dbReference type="ARBA" id="ARBA00023295"/>
    </source>
</evidence>
<accession>A0AAD5X4Y4</accession>
<dbReference type="EMBL" id="JADGJD010000019">
    <property type="protein sequence ID" value="KAJ3056820.1"/>
    <property type="molecule type" value="Genomic_DNA"/>
</dbReference>
<keyword evidence="5 6" id="KW-0326">Glycosidase</keyword>
<protein>
    <recommendedName>
        <fullName evidence="3 6">Arabinogalactan endo-beta-1,4-galactanase</fullName>
        <ecNumber evidence="3 6">3.2.1.89</ecNumber>
    </recommendedName>
</protein>
<dbReference type="PANTHER" id="PTHR34983">
    <property type="entry name" value="ARABINOGALACTAN ENDO-BETA-1,4-GALACTANASE A"/>
    <property type="match status" value="1"/>
</dbReference>
<evidence type="ECO:0000313" key="8">
    <source>
        <dbReference type="Proteomes" id="UP001212841"/>
    </source>
</evidence>